<feature type="compositionally biased region" description="Gly residues" evidence="6">
    <location>
        <begin position="440"/>
        <end position="451"/>
    </location>
</feature>
<comment type="caution">
    <text evidence="7">The sequence shown here is derived from an EMBL/GenBank/DDBJ whole genome shotgun (WGS) entry which is preliminary data.</text>
</comment>
<keyword evidence="2" id="KW-0547">Nucleotide-binding</keyword>
<feature type="region of interest" description="Disordered" evidence="6">
    <location>
        <begin position="438"/>
        <end position="461"/>
    </location>
</feature>
<comment type="similarity">
    <text evidence="1">Belongs to the heat shock protein 70 family.</text>
</comment>
<dbReference type="Gene3D" id="3.30.420.40">
    <property type="match status" value="4"/>
</dbReference>
<dbReference type="FunFam" id="3.90.640.10:FF:000134">
    <property type="entry name" value="Heat shock cognate 71 kDa protein"/>
    <property type="match status" value="1"/>
</dbReference>
<dbReference type="InterPro" id="IPR013126">
    <property type="entry name" value="Hsp_70_fam"/>
</dbReference>
<organism evidence="7 8">
    <name type="scientific">Myodes glareolus</name>
    <name type="common">Bank vole</name>
    <name type="synonym">Clethrionomys glareolus</name>
    <dbReference type="NCBI Taxonomy" id="447135"/>
    <lineage>
        <taxon>Eukaryota</taxon>
        <taxon>Metazoa</taxon>
        <taxon>Chordata</taxon>
        <taxon>Craniata</taxon>
        <taxon>Vertebrata</taxon>
        <taxon>Euteleostomi</taxon>
        <taxon>Mammalia</taxon>
        <taxon>Eutheria</taxon>
        <taxon>Euarchontoglires</taxon>
        <taxon>Glires</taxon>
        <taxon>Rodentia</taxon>
        <taxon>Myomorpha</taxon>
        <taxon>Muroidea</taxon>
        <taxon>Cricetidae</taxon>
        <taxon>Arvicolinae</taxon>
        <taxon>Myodes</taxon>
    </lineage>
</organism>
<dbReference type="PANTHER" id="PTHR19375">
    <property type="entry name" value="HEAT SHOCK PROTEIN 70KDA"/>
    <property type="match status" value="1"/>
</dbReference>
<name>A0AAW0IDB7_MYOGA</name>
<evidence type="ECO:0000313" key="7">
    <source>
        <dbReference type="EMBL" id="KAK7812159.1"/>
    </source>
</evidence>
<dbReference type="AlphaFoldDB" id="A0AAW0IDB7"/>
<dbReference type="FunFam" id="2.60.34.10:FF:000012">
    <property type="entry name" value="Heat shock 70 kDa protein"/>
    <property type="match status" value="1"/>
</dbReference>
<proteinExistence type="inferred from homology"/>
<dbReference type="FunFam" id="3.30.420.40:FF:000028">
    <property type="entry name" value="heat shock 70 kDa protein-like"/>
    <property type="match status" value="1"/>
</dbReference>
<evidence type="ECO:0000256" key="3">
    <source>
        <dbReference type="ARBA" id="ARBA00022840"/>
    </source>
</evidence>
<dbReference type="PRINTS" id="PR00301">
    <property type="entry name" value="HEATSHOCK70"/>
</dbReference>
<reference evidence="7 8" key="1">
    <citation type="journal article" date="2023" name="bioRxiv">
        <title>Conserved and derived expression patterns and positive selection on dental genes reveal complex evolutionary context of ever-growing rodent molars.</title>
        <authorList>
            <person name="Calamari Z.T."/>
            <person name="Song A."/>
            <person name="Cohen E."/>
            <person name="Akter M."/>
            <person name="Roy R.D."/>
            <person name="Hallikas O."/>
            <person name="Christensen M.M."/>
            <person name="Li P."/>
            <person name="Marangoni P."/>
            <person name="Jernvall J."/>
            <person name="Klein O.D."/>
        </authorList>
    </citation>
    <scope>NUCLEOTIDE SEQUENCE [LARGE SCALE GENOMIC DNA]</scope>
    <source>
        <strain evidence="7">V071</strain>
    </source>
</reference>
<dbReference type="InterPro" id="IPR018181">
    <property type="entry name" value="Heat_shock_70_CS"/>
</dbReference>
<dbReference type="InterPro" id="IPR029048">
    <property type="entry name" value="HSP70_C_sf"/>
</dbReference>
<evidence type="ECO:0008006" key="9">
    <source>
        <dbReference type="Google" id="ProtNLM"/>
    </source>
</evidence>
<dbReference type="SUPFAM" id="SSF100934">
    <property type="entry name" value="Heat shock protein 70kD (HSP70), C-terminal subdomain"/>
    <property type="match status" value="1"/>
</dbReference>
<accession>A0AAW0IDB7</accession>
<dbReference type="GO" id="GO:0140662">
    <property type="term" value="F:ATP-dependent protein folding chaperone"/>
    <property type="evidence" value="ECO:0007669"/>
    <property type="project" value="InterPro"/>
</dbReference>
<dbReference type="FunFam" id="3.30.420.40:FF:000172">
    <property type="entry name" value="Heat shock 70 kDa protein"/>
    <property type="match status" value="1"/>
</dbReference>
<dbReference type="InterPro" id="IPR029047">
    <property type="entry name" value="HSP70_peptide-bd_sf"/>
</dbReference>
<evidence type="ECO:0000256" key="5">
    <source>
        <dbReference type="ARBA" id="ARBA00023016"/>
    </source>
</evidence>
<evidence type="ECO:0000256" key="1">
    <source>
        <dbReference type="ARBA" id="ARBA00007381"/>
    </source>
</evidence>
<dbReference type="Gene3D" id="3.90.640.10">
    <property type="entry name" value="Actin, Chain A, domain 4"/>
    <property type="match status" value="1"/>
</dbReference>
<dbReference type="GO" id="GO:0005524">
    <property type="term" value="F:ATP binding"/>
    <property type="evidence" value="ECO:0007669"/>
    <property type="project" value="UniProtKB-KW"/>
</dbReference>
<keyword evidence="3" id="KW-0067">ATP-binding</keyword>
<evidence type="ECO:0000313" key="8">
    <source>
        <dbReference type="Proteomes" id="UP001488838"/>
    </source>
</evidence>
<dbReference type="SUPFAM" id="SSF53067">
    <property type="entry name" value="Actin-like ATPase domain"/>
    <property type="match status" value="2"/>
</dbReference>
<dbReference type="EMBL" id="JBBHLL010000158">
    <property type="protein sequence ID" value="KAK7812159.1"/>
    <property type="molecule type" value="Genomic_DNA"/>
</dbReference>
<protein>
    <recommendedName>
        <fullName evidence="9">Heat shock cognate 71 kDa protein</fullName>
    </recommendedName>
</protein>
<dbReference type="Proteomes" id="UP001488838">
    <property type="component" value="Unassembled WGS sequence"/>
</dbReference>
<dbReference type="Gene3D" id="2.60.34.10">
    <property type="entry name" value="Substrate Binding Domain Of DNAk, Chain A, domain 1"/>
    <property type="match status" value="1"/>
</dbReference>
<dbReference type="PROSITE" id="PS00329">
    <property type="entry name" value="HSP70_2"/>
    <property type="match status" value="1"/>
</dbReference>
<evidence type="ECO:0000256" key="2">
    <source>
        <dbReference type="ARBA" id="ARBA00022741"/>
    </source>
</evidence>
<keyword evidence="4" id="KW-0007">Acetylation</keyword>
<dbReference type="FunFam" id="1.20.1270.10:FF:000003">
    <property type="entry name" value="heat shock cognate 71 kDa protein-like"/>
    <property type="match status" value="1"/>
</dbReference>
<sequence length="461" mass="50909">MKEIAEVYLGKRVTNAAVTVPAYFNDSQWQGTKDAGTIAGLNVLRIINEPTAAAIAYGLDKKVGAERNVLIFDLGGGTFDVSILTIEDGIFEVKSAAGDTHLGGEDFDNRMVNHFITEFKGKHKTDICENKRAVRHLCTACKRAKHTHSSSTQASIEIDSLYERIDFYITITHARVEELNADLIPKIQKLLQDFFSGKELNKSINPDEADAYGAAVQAAILSGNKSENVQDLLFLDVTPPSLGIETAGGVMTVLIKCNTTILTKQTQTFTIYSDNQQGVLIQVYEGERAMTKDNNLLGKFELTGIPPAPRGVPQIEVTFDIDVNGILNVSAIDKSTGKEKHMVQEAEKYKAEDEKQRDKVSSKNSLESFAFNMKATVENEKLQRTFNDEDKQKILDKCKEIITWLDKNQTEEKEEFEHQQKELEKVCKPIITKLYQTAGGMPGDFPGGGAPPSGVFPQGPP</sequence>
<gene>
    <name evidence="7" type="ORF">U0070_012862</name>
</gene>
<dbReference type="SUPFAM" id="SSF100920">
    <property type="entry name" value="Heat shock protein 70kD (HSP70), peptide-binding domain"/>
    <property type="match status" value="1"/>
</dbReference>
<keyword evidence="8" id="KW-1185">Reference proteome</keyword>
<dbReference type="Pfam" id="PF00012">
    <property type="entry name" value="HSP70"/>
    <property type="match status" value="1"/>
</dbReference>
<dbReference type="Gene3D" id="1.20.1270.10">
    <property type="match status" value="1"/>
</dbReference>
<keyword evidence="5" id="KW-0346">Stress response</keyword>
<evidence type="ECO:0000256" key="6">
    <source>
        <dbReference type="SAM" id="MobiDB-lite"/>
    </source>
</evidence>
<evidence type="ECO:0000256" key="4">
    <source>
        <dbReference type="ARBA" id="ARBA00022990"/>
    </source>
</evidence>
<dbReference type="InterPro" id="IPR043129">
    <property type="entry name" value="ATPase_NBD"/>
</dbReference>